<dbReference type="AlphaFoldDB" id="A0A1G6PP78"/>
<dbReference type="Proteomes" id="UP000199467">
    <property type="component" value="Unassembled WGS sequence"/>
</dbReference>
<protein>
    <submittedName>
        <fullName evidence="1">Uncharacterized protein</fullName>
    </submittedName>
</protein>
<reference evidence="2" key="1">
    <citation type="submission" date="2016-10" db="EMBL/GenBank/DDBJ databases">
        <authorList>
            <person name="Varghese N."/>
            <person name="Submissions S."/>
        </authorList>
    </citation>
    <scope>NUCLEOTIDE SEQUENCE [LARGE SCALE GENOMIC DNA]</scope>
    <source>
        <strain evidence="2">DSM 26382</strain>
    </source>
</reference>
<name>A0A1G6PP78_9GAMM</name>
<evidence type="ECO:0000313" key="2">
    <source>
        <dbReference type="Proteomes" id="UP000199467"/>
    </source>
</evidence>
<sequence>MALDLVGTVGQPQIAERVILGQWLKNDTLRPIGLQVLKRHNFTCSNCGFASRPSKQIPHGWMIPAGLRHPGLVPSPDAKCLCPMCVAPLALNWSVISKKKKGQELQAPGMLIYCPWIIQRDLNVLASYSVAVKANCRVGRSSAIEAVVRSLDAAISALNEEVGSNTPIYRGKDSDFARSLALLPSEYYRDRSELIGALRWWPNLDYWEQQGLYWYQASTQALHKRFESILEGLL</sequence>
<organism evidence="1 2">
    <name type="scientific">Ectopseudomonas chengduensis</name>
    <dbReference type="NCBI Taxonomy" id="489632"/>
    <lineage>
        <taxon>Bacteria</taxon>
        <taxon>Pseudomonadati</taxon>
        <taxon>Pseudomonadota</taxon>
        <taxon>Gammaproteobacteria</taxon>
        <taxon>Pseudomonadales</taxon>
        <taxon>Pseudomonadaceae</taxon>
        <taxon>Ectopseudomonas</taxon>
    </lineage>
</organism>
<dbReference type="EMBL" id="FMZQ01000007">
    <property type="protein sequence ID" value="SDC82052.1"/>
    <property type="molecule type" value="Genomic_DNA"/>
</dbReference>
<accession>A0A1G6PP78</accession>
<keyword evidence="2" id="KW-1185">Reference proteome</keyword>
<gene>
    <name evidence="1" type="ORF">SAMN05216576_10728</name>
</gene>
<proteinExistence type="predicted"/>
<evidence type="ECO:0000313" key="1">
    <source>
        <dbReference type="EMBL" id="SDC82052.1"/>
    </source>
</evidence>